<keyword evidence="4" id="KW-1185">Reference proteome</keyword>
<dbReference type="Proteomes" id="UP000028302">
    <property type="component" value="Unassembled WGS sequence"/>
</dbReference>
<dbReference type="InterPro" id="IPR010870">
    <property type="entry name" value="Porin_O/P"/>
</dbReference>
<feature type="compositionally biased region" description="Polar residues" evidence="1">
    <location>
        <begin position="92"/>
        <end position="104"/>
    </location>
</feature>
<dbReference type="AlphaFoldDB" id="A0A084IPB6"/>
<protein>
    <submittedName>
        <fullName evidence="3">Phosphate-specific outer membrane porin OprP Pyrophosphate-specific outer membrane porin OprO</fullName>
    </submittedName>
</protein>
<dbReference type="Gene3D" id="2.40.160.10">
    <property type="entry name" value="Porin"/>
    <property type="match status" value="1"/>
</dbReference>
<feature type="chain" id="PRO_5001776631" evidence="2">
    <location>
        <begin position="18"/>
        <end position="496"/>
    </location>
</feature>
<dbReference type="SUPFAM" id="SSF56935">
    <property type="entry name" value="Porins"/>
    <property type="match status" value="1"/>
</dbReference>
<feature type="compositionally biased region" description="Low complexity" evidence="1">
    <location>
        <begin position="49"/>
        <end position="73"/>
    </location>
</feature>
<evidence type="ECO:0000313" key="3">
    <source>
        <dbReference type="EMBL" id="KEZ78550.1"/>
    </source>
</evidence>
<comment type="caution">
    <text evidence="3">The sequence shown here is derived from an EMBL/GenBank/DDBJ whole genome shotgun (WGS) entry which is preliminary data.</text>
</comment>
<name>A0A084IPB6_SALHC</name>
<dbReference type="Pfam" id="PF07396">
    <property type="entry name" value="Porin_O_P"/>
    <property type="match status" value="1"/>
</dbReference>
<feature type="signal peptide" evidence="2">
    <location>
        <begin position="1"/>
        <end position="17"/>
    </location>
</feature>
<gene>
    <name evidence="3" type="ORF">C41B8_04941</name>
</gene>
<organism evidence="3 4">
    <name type="scientific">Salinisphaera hydrothermalis (strain C41B8)</name>
    <dbReference type="NCBI Taxonomy" id="1304275"/>
    <lineage>
        <taxon>Bacteria</taxon>
        <taxon>Pseudomonadati</taxon>
        <taxon>Pseudomonadota</taxon>
        <taxon>Gammaproteobacteria</taxon>
        <taxon>Salinisphaerales</taxon>
        <taxon>Salinisphaeraceae</taxon>
        <taxon>Salinisphaera</taxon>
    </lineage>
</organism>
<proteinExistence type="predicted"/>
<keyword evidence="2" id="KW-0732">Signal</keyword>
<sequence>MTAVVASASVYVPAAMAQSAPSNAELANLVKQQAAQIQRLNARIDQLEQQRSGQGASQTASSGMSANAANGGAPRQTQPSVPSGKAAEKATYASNGQSNASLEQRVSKLEKDSVKVDWSDGAPELSSPNGDYTFGIGGRIQYDFSGTTGSDYNSRNITGSEFRRIRLDAHGKVAGWLMYKSELDFAGNSVGIRDMYLAAQKNFELGKGVVYLGSKFSDSGLDGRTSSKYTWFTERNTVANAISLAPGAYNVGVSTAFYGKHDDHISFAVTNGSTNDSNKSSDNVLIRSRAHWDPINTGNTIVHLGANGYYEDYSSGHSGFSDRTIIADHYNGNLRVEGPELNADSSTSYGFELAGLTGPFAAGAEYGRLDVNARNGGTDTHIDAYSAQVGVSLTGEKFGYSTKQGVWTHPDVAHPVTQGGIGAWQLMARYQAVNAHHSAIYGGGTGHGTTVGLSWYLNDYMRVLLDDTLWQTDNRSGSYTGVDNGNTVSARTQIVF</sequence>
<feature type="region of interest" description="Disordered" evidence="1">
    <location>
        <begin position="46"/>
        <end position="106"/>
    </location>
</feature>
<dbReference type="RefSeq" id="WP_037334884.1">
    <property type="nucleotide sequence ID" value="NZ_APNK01000004.1"/>
</dbReference>
<dbReference type="eggNOG" id="COG3746">
    <property type="taxonomic scope" value="Bacteria"/>
</dbReference>
<accession>A0A084IPB6</accession>
<dbReference type="EMBL" id="APNK01000004">
    <property type="protein sequence ID" value="KEZ78550.1"/>
    <property type="molecule type" value="Genomic_DNA"/>
</dbReference>
<reference evidence="3 4" key="1">
    <citation type="submission" date="2013-03" db="EMBL/GenBank/DDBJ databases">
        <title>Salinisphaera hydrothermalis C41B8 Genome Sequencing.</title>
        <authorList>
            <person name="Li C."/>
            <person name="Lai Q."/>
            <person name="Shao Z."/>
        </authorList>
    </citation>
    <scope>NUCLEOTIDE SEQUENCE [LARGE SCALE GENOMIC DNA]</scope>
    <source>
        <strain evidence="3 4">C41B8</strain>
    </source>
</reference>
<evidence type="ECO:0000256" key="1">
    <source>
        <dbReference type="SAM" id="MobiDB-lite"/>
    </source>
</evidence>
<evidence type="ECO:0000313" key="4">
    <source>
        <dbReference type="Proteomes" id="UP000028302"/>
    </source>
</evidence>
<evidence type="ECO:0000256" key="2">
    <source>
        <dbReference type="SAM" id="SignalP"/>
    </source>
</evidence>
<dbReference type="InterPro" id="IPR023614">
    <property type="entry name" value="Porin_dom_sf"/>
</dbReference>